<dbReference type="AlphaFoldDB" id="A0A3M5E6W4"/>
<keyword evidence="2 5" id="KW-0812">Transmembrane</keyword>
<dbReference type="EMBL" id="RBSQ01000468">
    <property type="protein sequence ID" value="RMS57360.1"/>
    <property type="molecule type" value="Genomic_DNA"/>
</dbReference>
<dbReference type="PANTHER" id="PTHR11814">
    <property type="entry name" value="SULFATE TRANSPORTER"/>
    <property type="match status" value="1"/>
</dbReference>
<evidence type="ECO:0000313" key="8">
    <source>
        <dbReference type="Proteomes" id="UP000270834"/>
    </source>
</evidence>
<dbReference type="Pfam" id="PF00916">
    <property type="entry name" value="Sulfate_transp"/>
    <property type="match status" value="1"/>
</dbReference>
<evidence type="ECO:0000256" key="3">
    <source>
        <dbReference type="ARBA" id="ARBA00022989"/>
    </source>
</evidence>
<dbReference type="InterPro" id="IPR001902">
    <property type="entry name" value="SLC26A/SulP_fam"/>
</dbReference>
<organism evidence="7 8">
    <name type="scientific">Pseudomonas aeruginosa</name>
    <dbReference type="NCBI Taxonomy" id="287"/>
    <lineage>
        <taxon>Bacteria</taxon>
        <taxon>Pseudomonadati</taxon>
        <taxon>Pseudomonadota</taxon>
        <taxon>Gammaproteobacteria</taxon>
        <taxon>Pseudomonadales</taxon>
        <taxon>Pseudomonadaceae</taxon>
        <taxon>Pseudomonas</taxon>
    </lineage>
</organism>
<proteinExistence type="predicted"/>
<evidence type="ECO:0000313" key="7">
    <source>
        <dbReference type="EMBL" id="RMS57360.1"/>
    </source>
</evidence>
<feature type="domain" description="STAS" evidence="6">
    <location>
        <begin position="222"/>
        <end position="294"/>
    </location>
</feature>
<dbReference type="InterPro" id="IPR011547">
    <property type="entry name" value="SLC26A/SulP_dom"/>
</dbReference>
<accession>A0A3M5E6W4</accession>
<keyword evidence="4 5" id="KW-0472">Membrane</keyword>
<dbReference type="SUPFAM" id="SSF52091">
    <property type="entry name" value="SpoIIaa-like"/>
    <property type="match status" value="1"/>
</dbReference>
<evidence type="ECO:0000256" key="1">
    <source>
        <dbReference type="ARBA" id="ARBA00004141"/>
    </source>
</evidence>
<evidence type="ECO:0000256" key="4">
    <source>
        <dbReference type="ARBA" id="ARBA00023136"/>
    </source>
</evidence>
<dbReference type="Gene3D" id="3.30.750.24">
    <property type="entry name" value="STAS domain"/>
    <property type="match status" value="1"/>
</dbReference>
<evidence type="ECO:0000256" key="5">
    <source>
        <dbReference type="SAM" id="Phobius"/>
    </source>
</evidence>
<keyword evidence="3 5" id="KW-1133">Transmembrane helix</keyword>
<feature type="transmembrane region" description="Helical" evidence="5">
    <location>
        <begin position="177"/>
        <end position="204"/>
    </location>
</feature>
<gene>
    <name evidence="7" type="ORF">ALP65_02293</name>
</gene>
<feature type="transmembrane region" description="Helical" evidence="5">
    <location>
        <begin position="113"/>
        <end position="133"/>
    </location>
</feature>
<comment type="caution">
    <text evidence="7">The sequence shown here is derived from an EMBL/GenBank/DDBJ whole genome shotgun (WGS) entry which is preliminary data.</text>
</comment>
<evidence type="ECO:0000256" key="2">
    <source>
        <dbReference type="ARBA" id="ARBA00022692"/>
    </source>
</evidence>
<feature type="transmembrane region" description="Helical" evidence="5">
    <location>
        <begin position="47"/>
        <end position="67"/>
    </location>
</feature>
<sequence>MLGGATLVWALPGTFASVAHVQALSSALPGWNPLVFDSRSILDLLPAAVACGMLGLVTSLSIARALAARQGDAFDANQEVRAQGLSNLLGPWLSASLSAGSFTRSGLNLEAGARSPLAGAFSALWVALLAVLGARLIEHVPLPAMAAGILLIAWGLIDRPALRALYRSGRAECLVAGLTALATLLLPLQNAIYAGVLASLVFYLRRTSTPRVLRQRNDEEEVLRIEGSIFFGACDYLQRLMRQCDRPRLVLDARQVNFIDFAGAVLLQQEARRLHAEGRRLVLRHARPQVREALGRQADEGCRLHYEG</sequence>
<reference evidence="7 8" key="1">
    <citation type="submission" date="2018-08" db="EMBL/GenBank/DDBJ databases">
        <title>Recombination of ecologically and evolutionarily significant loci maintains genetic cohesion in the Pseudomonas syringae species complex.</title>
        <authorList>
            <person name="Dillon M."/>
            <person name="Thakur S."/>
            <person name="Almeida R.N.D."/>
            <person name="Weir B.S."/>
            <person name="Guttman D.S."/>
        </authorList>
    </citation>
    <scope>NUCLEOTIDE SEQUENCE [LARGE SCALE GENOMIC DNA]</scope>
    <source>
        <strain evidence="7 8">ICMP 7846</strain>
    </source>
</reference>
<dbReference type="Proteomes" id="UP000270834">
    <property type="component" value="Unassembled WGS sequence"/>
</dbReference>
<dbReference type="CDD" id="cd07042">
    <property type="entry name" value="STAS_SulP_like_sulfate_transporter"/>
    <property type="match status" value="1"/>
</dbReference>
<feature type="transmembrane region" description="Helical" evidence="5">
    <location>
        <begin position="88"/>
        <end position="107"/>
    </location>
</feature>
<dbReference type="Pfam" id="PF01740">
    <property type="entry name" value="STAS"/>
    <property type="match status" value="1"/>
</dbReference>
<dbReference type="GO" id="GO:0055085">
    <property type="term" value="P:transmembrane transport"/>
    <property type="evidence" value="ECO:0007669"/>
    <property type="project" value="InterPro"/>
</dbReference>
<dbReference type="GO" id="GO:0016020">
    <property type="term" value="C:membrane"/>
    <property type="evidence" value="ECO:0007669"/>
    <property type="project" value="UniProtKB-SubCell"/>
</dbReference>
<feature type="transmembrane region" description="Helical" evidence="5">
    <location>
        <begin position="140"/>
        <end position="157"/>
    </location>
</feature>
<evidence type="ECO:0000259" key="6">
    <source>
        <dbReference type="PROSITE" id="PS50801"/>
    </source>
</evidence>
<dbReference type="InterPro" id="IPR002645">
    <property type="entry name" value="STAS_dom"/>
</dbReference>
<name>A0A3M5E6W4_PSEAI</name>
<comment type="subcellular location">
    <subcellularLocation>
        <location evidence="1">Membrane</location>
        <topology evidence="1">Multi-pass membrane protein</topology>
    </subcellularLocation>
</comment>
<dbReference type="InterPro" id="IPR036513">
    <property type="entry name" value="STAS_dom_sf"/>
</dbReference>
<dbReference type="PROSITE" id="PS50801">
    <property type="entry name" value="STAS"/>
    <property type="match status" value="1"/>
</dbReference>
<protein>
    <recommendedName>
        <fullName evidence="6">STAS domain-containing protein</fullName>
    </recommendedName>
</protein>